<dbReference type="Proteomes" id="UP000509510">
    <property type="component" value="Chromosome IV"/>
</dbReference>
<sequence>MRTSILSLFSLVAAASPALATNDTHLKIGNGNWFLGFDFQRGEPGFQYTLTLHNAADGANPVSINNNTELVFHYNEYVDIGFSVLAAYNTTLGSTSVTGDILSDGGNGDPWPSSTPGFSWGKTGSLQFDYDGFYGWIKCDAFMEGGFPGTKSIYWAASPIKNLPSHCEEVTLSKY</sequence>
<evidence type="ECO:0000256" key="1">
    <source>
        <dbReference type="SAM" id="SignalP"/>
    </source>
</evidence>
<dbReference type="GeneID" id="55995772"/>
<reference evidence="3" key="1">
    <citation type="submission" date="2020-06" db="EMBL/GenBank/DDBJ databases">
        <title>A chromosome-scale genome assembly of Talaromyces rugulosus W13939.</title>
        <authorList>
            <person name="Wang B."/>
            <person name="Guo L."/>
            <person name="Ye K."/>
            <person name="Wang L."/>
        </authorList>
    </citation>
    <scope>NUCLEOTIDE SEQUENCE [LARGE SCALE GENOMIC DNA]</scope>
    <source>
        <strain evidence="3">W13939</strain>
    </source>
</reference>
<dbReference type="AlphaFoldDB" id="A0A7H8R4Q2"/>
<proteinExistence type="predicted"/>
<gene>
    <name evidence="2" type="ORF">TRUGW13939_08283</name>
</gene>
<organism evidence="2 3">
    <name type="scientific">Talaromyces rugulosus</name>
    <name type="common">Penicillium rugulosum</name>
    <dbReference type="NCBI Taxonomy" id="121627"/>
    <lineage>
        <taxon>Eukaryota</taxon>
        <taxon>Fungi</taxon>
        <taxon>Dikarya</taxon>
        <taxon>Ascomycota</taxon>
        <taxon>Pezizomycotina</taxon>
        <taxon>Eurotiomycetes</taxon>
        <taxon>Eurotiomycetidae</taxon>
        <taxon>Eurotiales</taxon>
        <taxon>Trichocomaceae</taxon>
        <taxon>Talaromyces</taxon>
        <taxon>Talaromyces sect. Islandici</taxon>
    </lineage>
</organism>
<dbReference type="RefSeq" id="XP_035347311.1">
    <property type="nucleotide sequence ID" value="XM_035491418.1"/>
</dbReference>
<evidence type="ECO:0000313" key="3">
    <source>
        <dbReference type="Proteomes" id="UP000509510"/>
    </source>
</evidence>
<evidence type="ECO:0000313" key="2">
    <source>
        <dbReference type="EMBL" id="QKX61136.1"/>
    </source>
</evidence>
<keyword evidence="1" id="KW-0732">Signal</keyword>
<name>A0A7H8R4Q2_TALRU</name>
<accession>A0A7H8R4Q2</accession>
<keyword evidence="3" id="KW-1185">Reference proteome</keyword>
<dbReference type="KEGG" id="trg:TRUGW13939_08283"/>
<protein>
    <submittedName>
        <fullName evidence="2">Uncharacterized protein</fullName>
    </submittedName>
</protein>
<feature type="signal peptide" evidence="1">
    <location>
        <begin position="1"/>
        <end position="20"/>
    </location>
</feature>
<dbReference type="EMBL" id="CP055901">
    <property type="protein sequence ID" value="QKX61136.1"/>
    <property type="molecule type" value="Genomic_DNA"/>
</dbReference>
<feature type="chain" id="PRO_5028916657" evidence="1">
    <location>
        <begin position="21"/>
        <end position="175"/>
    </location>
</feature>